<reference evidence="2" key="2">
    <citation type="journal article" date="2015" name="Data Brief">
        <title>Shoot transcriptome of the giant reed, Arundo donax.</title>
        <authorList>
            <person name="Barrero R.A."/>
            <person name="Guerrero F.D."/>
            <person name="Moolhuijzen P."/>
            <person name="Goolsby J.A."/>
            <person name="Tidwell J."/>
            <person name="Bellgard S.E."/>
            <person name="Bellgard M.I."/>
        </authorList>
    </citation>
    <scope>NUCLEOTIDE SEQUENCE</scope>
    <source>
        <tissue evidence="2">Shoot tissue taken approximately 20 cm above the soil surface</tissue>
    </source>
</reference>
<dbReference type="AlphaFoldDB" id="A0A0A9HFU8"/>
<evidence type="ECO:0000256" key="1">
    <source>
        <dbReference type="SAM" id="MobiDB-lite"/>
    </source>
</evidence>
<dbReference type="EMBL" id="GBRH01162304">
    <property type="protein sequence ID" value="JAE35592.1"/>
    <property type="molecule type" value="Transcribed_RNA"/>
</dbReference>
<name>A0A0A9HFU8_ARUDO</name>
<sequence>MPSAITHVSFTTFLQNNNTGGSARGAPSVRATSAASSALAFSNSCAGEAPRLEHLAVAVAPPLTDTSSENPPARCGNLQNIG</sequence>
<proteinExistence type="predicted"/>
<reference evidence="2" key="1">
    <citation type="submission" date="2014-09" db="EMBL/GenBank/DDBJ databases">
        <authorList>
            <person name="Magalhaes I.L.F."/>
            <person name="Oliveira U."/>
            <person name="Santos F.R."/>
            <person name="Vidigal T.H.D.A."/>
            <person name="Brescovit A.D."/>
            <person name="Santos A.J."/>
        </authorList>
    </citation>
    <scope>NUCLEOTIDE SEQUENCE</scope>
    <source>
        <tissue evidence="2">Shoot tissue taken approximately 20 cm above the soil surface</tissue>
    </source>
</reference>
<feature type="region of interest" description="Disordered" evidence="1">
    <location>
        <begin position="62"/>
        <end position="82"/>
    </location>
</feature>
<accession>A0A0A9HFU8</accession>
<evidence type="ECO:0000313" key="2">
    <source>
        <dbReference type="EMBL" id="JAE35592.1"/>
    </source>
</evidence>
<protein>
    <submittedName>
        <fullName evidence="2">Uncharacterized protein</fullName>
    </submittedName>
</protein>
<organism evidence="2">
    <name type="scientific">Arundo donax</name>
    <name type="common">Giant reed</name>
    <name type="synonym">Donax arundinaceus</name>
    <dbReference type="NCBI Taxonomy" id="35708"/>
    <lineage>
        <taxon>Eukaryota</taxon>
        <taxon>Viridiplantae</taxon>
        <taxon>Streptophyta</taxon>
        <taxon>Embryophyta</taxon>
        <taxon>Tracheophyta</taxon>
        <taxon>Spermatophyta</taxon>
        <taxon>Magnoliopsida</taxon>
        <taxon>Liliopsida</taxon>
        <taxon>Poales</taxon>
        <taxon>Poaceae</taxon>
        <taxon>PACMAD clade</taxon>
        <taxon>Arundinoideae</taxon>
        <taxon>Arundineae</taxon>
        <taxon>Arundo</taxon>
    </lineage>
</organism>